<gene>
    <name evidence="6" type="ORF">CWI75_15165</name>
</gene>
<keyword evidence="7" id="KW-1185">Reference proteome</keyword>
<dbReference type="InterPro" id="IPR042099">
    <property type="entry name" value="ANL_N_sf"/>
</dbReference>
<evidence type="ECO:0000256" key="1">
    <source>
        <dbReference type="ARBA" id="ARBA00006432"/>
    </source>
</evidence>
<dbReference type="InterPro" id="IPR045851">
    <property type="entry name" value="AMP-bd_C_sf"/>
</dbReference>
<evidence type="ECO:0000256" key="2">
    <source>
        <dbReference type="ARBA" id="ARBA00022598"/>
    </source>
</evidence>
<feature type="domain" description="AMP-dependent synthetase/ligase" evidence="4">
    <location>
        <begin position="23"/>
        <end position="393"/>
    </location>
</feature>
<dbReference type="FunFam" id="3.30.300.30:FF:000008">
    <property type="entry name" value="2,3-dihydroxybenzoate-AMP ligase"/>
    <property type="match status" value="1"/>
</dbReference>
<evidence type="ECO:0000313" key="6">
    <source>
        <dbReference type="EMBL" id="PLW81567.1"/>
    </source>
</evidence>
<dbReference type="Pfam" id="PF13193">
    <property type="entry name" value="AMP-binding_C"/>
    <property type="match status" value="1"/>
</dbReference>
<dbReference type="Pfam" id="PF00501">
    <property type="entry name" value="AMP-binding"/>
    <property type="match status" value="1"/>
</dbReference>
<dbReference type="Gene3D" id="3.40.50.12780">
    <property type="entry name" value="N-terminal domain of ligase-like"/>
    <property type="match status" value="1"/>
</dbReference>
<dbReference type="PROSITE" id="PS00455">
    <property type="entry name" value="AMP_BINDING"/>
    <property type="match status" value="1"/>
</dbReference>
<dbReference type="RefSeq" id="WP_101522366.1">
    <property type="nucleotide sequence ID" value="NZ_PKLZ01000012.1"/>
</dbReference>
<accession>A0A2N5XZH9</accession>
<organism evidence="6 7">
    <name type="scientific">Kineobactrum sediminis</name>
    <dbReference type="NCBI Taxonomy" id="1905677"/>
    <lineage>
        <taxon>Bacteria</taxon>
        <taxon>Pseudomonadati</taxon>
        <taxon>Pseudomonadota</taxon>
        <taxon>Gammaproteobacteria</taxon>
        <taxon>Cellvibrionales</taxon>
        <taxon>Halieaceae</taxon>
        <taxon>Kineobactrum</taxon>
    </lineage>
</organism>
<proteinExistence type="inferred from homology"/>
<dbReference type="AlphaFoldDB" id="A0A2N5XZH9"/>
<evidence type="ECO:0000256" key="3">
    <source>
        <dbReference type="SAM" id="MobiDB-lite"/>
    </source>
</evidence>
<dbReference type="InterPro" id="IPR025110">
    <property type="entry name" value="AMP-bd_C"/>
</dbReference>
<dbReference type="PANTHER" id="PTHR43767">
    <property type="entry name" value="LONG-CHAIN-FATTY-ACID--COA LIGASE"/>
    <property type="match status" value="1"/>
</dbReference>
<dbReference type="GO" id="GO:0016877">
    <property type="term" value="F:ligase activity, forming carbon-sulfur bonds"/>
    <property type="evidence" value="ECO:0007669"/>
    <property type="project" value="UniProtKB-ARBA"/>
</dbReference>
<keyword evidence="2 6" id="KW-0436">Ligase</keyword>
<dbReference type="InterPro" id="IPR020845">
    <property type="entry name" value="AMP-binding_CS"/>
</dbReference>
<dbReference type="EMBL" id="PKLZ01000012">
    <property type="protein sequence ID" value="PLW81567.1"/>
    <property type="molecule type" value="Genomic_DNA"/>
</dbReference>
<dbReference type="PANTHER" id="PTHR43767:SF11">
    <property type="entry name" value="MEDIUM-CHAIN-FATTY-ACID--COA LIGASE"/>
    <property type="match status" value="1"/>
</dbReference>
<sequence>MNATMMHTPMTVRMIMEHGAGIFPDSRVGVFDGAVTTWTPYRQVADHAVRLAETLQGLDVGLGDRVATFSWNNLSHMEAYLAVPSMGAILHTVNIRLSSEQIAYVINHAEDRVLILDASLLELFLPVIPLLETVEHVLLVGADDTAVGGIPATCYESALAAASGHFDWPEFDETRAAAVCYTSGTTGNPKGVVYSHKTTFLHSLASRATDTFGINERDRILLLPPMFHANAWGLPYSGWLSGSDFIMPGPHLQADGIETMIRSERPTFTAMVPTILGDMLRASKRGGLDMSCFRMLVAGGAAVAPAMIDAAREHWGVPVLQGWGMTETSPLCHLSHPPRDPGPGGETPWRAKSGRPVPGVQVRVVDEAGNELPHNGRDIGELQLRGPWVTGAYHNNSAEDSFTADGWLRTGDVGYIDEKHFVQLTDRTKDVIKSGGEWISSVDLENALLSHPDVIEVAVIAVDDERWQERPLAIVVSASGATSGDPFREFLADRVAKFWIPEYWAFVESIPKTSVGKIDKKLLRIQQEAGEFAIHYKK</sequence>
<comment type="caution">
    <text evidence="6">The sequence shown here is derived from an EMBL/GenBank/DDBJ whole genome shotgun (WGS) entry which is preliminary data.</text>
</comment>
<feature type="region of interest" description="Disordered" evidence="3">
    <location>
        <begin position="336"/>
        <end position="356"/>
    </location>
</feature>
<feature type="domain" description="AMP-binding enzyme C-terminal" evidence="5">
    <location>
        <begin position="444"/>
        <end position="517"/>
    </location>
</feature>
<dbReference type="CDD" id="cd12119">
    <property type="entry name" value="ttLC_FACS_AlkK_like"/>
    <property type="match status" value="1"/>
</dbReference>
<evidence type="ECO:0000259" key="5">
    <source>
        <dbReference type="Pfam" id="PF13193"/>
    </source>
</evidence>
<dbReference type="NCBIfam" id="NF004837">
    <property type="entry name" value="PRK06187.1"/>
    <property type="match status" value="1"/>
</dbReference>
<comment type="similarity">
    <text evidence="1">Belongs to the ATP-dependent AMP-binding enzyme family.</text>
</comment>
<dbReference type="OrthoDB" id="9803968at2"/>
<name>A0A2N5XZH9_9GAMM</name>
<reference evidence="7" key="1">
    <citation type="submission" date="2017-11" db="EMBL/GenBank/DDBJ databases">
        <title>The draft genome sequence of Chromatocurvus sp. F02.</title>
        <authorList>
            <person name="Du Z.-J."/>
            <person name="Chang Y.-Q."/>
        </authorList>
    </citation>
    <scope>NUCLEOTIDE SEQUENCE [LARGE SCALE GENOMIC DNA]</scope>
    <source>
        <strain evidence="7">F02</strain>
    </source>
</reference>
<dbReference type="InterPro" id="IPR050237">
    <property type="entry name" value="ATP-dep_AMP-bd_enzyme"/>
</dbReference>
<evidence type="ECO:0000313" key="7">
    <source>
        <dbReference type="Proteomes" id="UP000234845"/>
    </source>
</evidence>
<evidence type="ECO:0000259" key="4">
    <source>
        <dbReference type="Pfam" id="PF00501"/>
    </source>
</evidence>
<dbReference type="SUPFAM" id="SSF56801">
    <property type="entry name" value="Acetyl-CoA synthetase-like"/>
    <property type="match status" value="1"/>
</dbReference>
<dbReference type="Gene3D" id="3.30.300.30">
    <property type="match status" value="1"/>
</dbReference>
<dbReference type="Proteomes" id="UP000234845">
    <property type="component" value="Unassembled WGS sequence"/>
</dbReference>
<dbReference type="InterPro" id="IPR000873">
    <property type="entry name" value="AMP-dep_synth/lig_dom"/>
</dbReference>
<protein>
    <submittedName>
        <fullName evidence="6">Long-chain fatty acid--CoA ligase</fullName>
    </submittedName>
</protein>